<dbReference type="EMBL" id="CM039175">
    <property type="protein sequence ID" value="KAH9734346.1"/>
    <property type="molecule type" value="Genomic_DNA"/>
</dbReference>
<organism evidence="1 2">
    <name type="scientific">Citrus sinensis</name>
    <name type="common">Sweet orange</name>
    <name type="synonym">Citrus aurantium var. sinensis</name>
    <dbReference type="NCBI Taxonomy" id="2711"/>
    <lineage>
        <taxon>Eukaryota</taxon>
        <taxon>Viridiplantae</taxon>
        <taxon>Streptophyta</taxon>
        <taxon>Embryophyta</taxon>
        <taxon>Tracheophyta</taxon>
        <taxon>Spermatophyta</taxon>
        <taxon>Magnoliopsida</taxon>
        <taxon>eudicotyledons</taxon>
        <taxon>Gunneridae</taxon>
        <taxon>Pentapetalae</taxon>
        <taxon>rosids</taxon>
        <taxon>malvids</taxon>
        <taxon>Sapindales</taxon>
        <taxon>Rutaceae</taxon>
        <taxon>Aurantioideae</taxon>
        <taxon>Citrus</taxon>
    </lineage>
</organism>
<accession>A0ACB8JPC3</accession>
<evidence type="ECO:0000313" key="2">
    <source>
        <dbReference type="Proteomes" id="UP000829398"/>
    </source>
</evidence>
<name>A0ACB8JPC3_CITSI</name>
<keyword evidence="2" id="KW-1185">Reference proteome</keyword>
<proteinExistence type="predicted"/>
<gene>
    <name evidence="1" type="ORF">KPL71_017344</name>
</gene>
<evidence type="ECO:0000313" key="1">
    <source>
        <dbReference type="EMBL" id="KAH9734346.1"/>
    </source>
</evidence>
<keyword evidence="1" id="KW-0808">Transferase</keyword>
<dbReference type="Proteomes" id="UP000829398">
    <property type="component" value="Chromosome 6"/>
</dbReference>
<reference evidence="2" key="1">
    <citation type="journal article" date="2023" name="Hortic. Res.">
        <title>A chromosome-level phased genome enabling allele-level studies in sweet orange: a case study on citrus Huanglongbing tolerance.</title>
        <authorList>
            <person name="Wu B."/>
            <person name="Yu Q."/>
            <person name="Deng Z."/>
            <person name="Duan Y."/>
            <person name="Luo F."/>
            <person name="Gmitter F. Jr."/>
        </authorList>
    </citation>
    <scope>NUCLEOTIDE SEQUENCE [LARGE SCALE GENOMIC DNA]</scope>
    <source>
        <strain evidence="2">cv. Valencia</strain>
    </source>
</reference>
<comment type="caution">
    <text evidence="1">The sequence shown here is derived from an EMBL/GenBank/DDBJ whole genome shotgun (WGS) entry which is preliminary data.</text>
</comment>
<sequence>MRKQCRIWWLKHLSSTEPSSSYTFLFGWFVSCTPASLDIVVALARDDSSLSGCQSSLKEILCDTNGSMAVTLQGKSMFSLLGQCAVYPSDNDQLFRIGVGDSDQRKYYTCGTAYELNREEIFTVFLNRITYIGMGDRCCIAMSVYVILYETPRYGAHHFSLSFWNSSEKVKIFLKKHKWIDELHQKQPLSELDAVILAMNSATASQMVFERHARCLGVAIIGCVYGFVVHDILYFPSVYSYLSEFWITIVDMHYIKSLFNTAWINIQICCGQILFWPILLQVNDLSRVEYAEKAALHKHSMWSSLAVDVLLLKGVHAGFKLNTELAGVLGMISLHAIQIWSALWFFMDALLLYLVKGLAMLGILFGMTVPAAFIRDMIVLVTLHVSTLHWVMSLLYSQQITSISSFMALVQLFIQYTLKQHIVGSLIFTPLLLLLPTSVFYIFFTMMNSSISLVCMLIEVVISIMHATPYINIELWLVRRRRFPAGIWFEIVSCHGSSDNPPEIVSLDTISSPSKNSLHLENISGRSHVLVSILHSNFLTVGEGLVQISHFFQIHTAVTSESVDYSWA</sequence>
<protein>
    <submittedName>
        <fullName evidence="1">N-acetylglucosaminyl transferase component family protein / Gpi1 family protein</fullName>
    </submittedName>
</protein>